<sequence length="160" mass="18847">MSLYDLAVKMEMDGEQYYLELAKNAVHPGIKAVFELMAADERKHYEIVSNIISGSVHFMEGTSLDTLKSVFAKALENKENLEMPEHAFEAYNKAAEMERRSIDFYRDAYENTKSDHEKKILIELQEEENRHLMIVENLAEYVRRPEEWVESAEFNHMMEY</sequence>
<dbReference type="GO" id="GO:0046872">
    <property type="term" value="F:metal ion binding"/>
    <property type="evidence" value="ECO:0007669"/>
    <property type="project" value="InterPro"/>
</dbReference>
<dbReference type="EMBL" id="FMWL01000014">
    <property type="protein sequence ID" value="SCZ80750.1"/>
    <property type="molecule type" value="Genomic_DNA"/>
</dbReference>
<dbReference type="InterPro" id="IPR009078">
    <property type="entry name" value="Ferritin-like_SF"/>
</dbReference>
<dbReference type="SUPFAM" id="SSF47240">
    <property type="entry name" value="Ferritin-like"/>
    <property type="match status" value="1"/>
</dbReference>
<dbReference type="PANTHER" id="PTHR33531:SF7">
    <property type="entry name" value="HYPOTHETICAL MEMBRANE PROTEIN, CONSERVED"/>
    <property type="match status" value="1"/>
</dbReference>
<dbReference type="CDD" id="cd01045">
    <property type="entry name" value="Ferritin_like_AB"/>
    <property type="match status" value="1"/>
</dbReference>
<dbReference type="PANTHER" id="PTHR33531">
    <property type="entry name" value="RUBRERYTHRIN SUBFAMILY"/>
    <property type="match status" value="1"/>
</dbReference>
<feature type="domain" description="Rubrerythrin diiron-binding" evidence="1">
    <location>
        <begin position="6"/>
        <end position="136"/>
    </location>
</feature>
<evidence type="ECO:0000259" key="1">
    <source>
        <dbReference type="Pfam" id="PF02915"/>
    </source>
</evidence>
<protein>
    <submittedName>
        <fullName evidence="2">Rubrerythrin</fullName>
    </submittedName>
</protein>
<accession>A0A1G5S4I7</accession>
<reference evidence="2 3" key="1">
    <citation type="submission" date="2016-10" db="EMBL/GenBank/DDBJ databases">
        <authorList>
            <person name="de Groot N.N."/>
        </authorList>
    </citation>
    <scope>NUCLEOTIDE SEQUENCE [LARGE SCALE GENOMIC DNA]</scope>
    <source>
        <strain evidence="2 3">DSM 2784</strain>
    </source>
</reference>
<proteinExistence type="predicted"/>
<dbReference type="RefSeq" id="WP_170829438.1">
    <property type="nucleotide sequence ID" value="NZ_FMWL01000014.1"/>
</dbReference>
<dbReference type="Pfam" id="PF02915">
    <property type="entry name" value="Rubrerythrin"/>
    <property type="match status" value="1"/>
</dbReference>
<dbReference type="Gene3D" id="1.20.1260.10">
    <property type="match status" value="1"/>
</dbReference>
<organism evidence="2 3">
    <name type="scientific">Acidaminobacter hydrogenoformans DSM 2784</name>
    <dbReference type="NCBI Taxonomy" id="1120920"/>
    <lineage>
        <taxon>Bacteria</taxon>
        <taxon>Bacillati</taxon>
        <taxon>Bacillota</taxon>
        <taxon>Clostridia</taxon>
        <taxon>Peptostreptococcales</taxon>
        <taxon>Acidaminobacteraceae</taxon>
        <taxon>Acidaminobacter</taxon>
    </lineage>
</organism>
<dbReference type="InterPro" id="IPR012347">
    <property type="entry name" value="Ferritin-like"/>
</dbReference>
<keyword evidence="3" id="KW-1185">Reference proteome</keyword>
<dbReference type="STRING" id="1120920.SAMN03080599_02426"/>
<gene>
    <name evidence="2" type="ORF">SAMN03080599_02426</name>
</gene>
<dbReference type="GO" id="GO:0016491">
    <property type="term" value="F:oxidoreductase activity"/>
    <property type="evidence" value="ECO:0007669"/>
    <property type="project" value="InterPro"/>
</dbReference>
<name>A0A1G5S4I7_9FIRM</name>
<dbReference type="Proteomes" id="UP000199208">
    <property type="component" value="Unassembled WGS sequence"/>
</dbReference>
<dbReference type="AlphaFoldDB" id="A0A1G5S4I7"/>
<dbReference type="InterPro" id="IPR003251">
    <property type="entry name" value="Rr_diiron-bd_dom"/>
</dbReference>
<evidence type="ECO:0000313" key="2">
    <source>
        <dbReference type="EMBL" id="SCZ80750.1"/>
    </source>
</evidence>
<evidence type="ECO:0000313" key="3">
    <source>
        <dbReference type="Proteomes" id="UP000199208"/>
    </source>
</evidence>